<evidence type="ECO:0008006" key="4">
    <source>
        <dbReference type="Google" id="ProtNLM"/>
    </source>
</evidence>
<gene>
    <name evidence="2" type="ORF">BCR35DRAFT_307604</name>
</gene>
<dbReference type="Proteomes" id="UP000193467">
    <property type="component" value="Unassembled WGS sequence"/>
</dbReference>
<organism evidence="2 3">
    <name type="scientific">Leucosporidium creatinivorum</name>
    <dbReference type="NCBI Taxonomy" id="106004"/>
    <lineage>
        <taxon>Eukaryota</taxon>
        <taxon>Fungi</taxon>
        <taxon>Dikarya</taxon>
        <taxon>Basidiomycota</taxon>
        <taxon>Pucciniomycotina</taxon>
        <taxon>Microbotryomycetes</taxon>
        <taxon>Leucosporidiales</taxon>
        <taxon>Leucosporidium</taxon>
    </lineage>
</organism>
<dbReference type="EMBL" id="MCGR01000051">
    <property type="protein sequence ID" value="ORY72586.1"/>
    <property type="molecule type" value="Genomic_DNA"/>
</dbReference>
<dbReference type="STRING" id="106004.A0A1Y2EMW8"/>
<protein>
    <recommendedName>
        <fullName evidence="4">Proteasome assembly chaperone 1</fullName>
    </recommendedName>
</protein>
<proteinExistence type="predicted"/>
<evidence type="ECO:0000313" key="3">
    <source>
        <dbReference type="Proteomes" id="UP000193467"/>
    </source>
</evidence>
<feature type="region of interest" description="Disordered" evidence="1">
    <location>
        <begin position="1"/>
        <end position="37"/>
    </location>
</feature>
<dbReference type="OrthoDB" id="2530228at2759"/>
<comment type="caution">
    <text evidence="2">The sequence shown here is derived from an EMBL/GenBank/DDBJ whole genome shotgun (WGS) entry which is preliminary data.</text>
</comment>
<dbReference type="InParanoid" id="A0A1Y2EMW8"/>
<keyword evidence="3" id="KW-1185">Reference proteome</keyword>
<sequence length="289" mass="30665">MEEFLGPPAQAPSYALESSSGESDWGSADELAHHAPKTKELAPDAVVELEGAPRKGGAVVFLVGEAGENLSKGVKVDDDALAKVTVDGQQMATIRTVLGTTLVFLSAELPLASLHPFASTLLSALVPESTTIISSYHLPSYIFDSRPASAPILYLRSQATPSLTALATSGDLIPYQPPNLLHGLASLLLTLSSLAQTPSTLLLFPSTAIPAPLNGPFISTSSQAFYDAGPTSLSDPGGLYRELQGKLGRVAQGLGWSWWSPRETKGDGFAWLASQRKQRRKEELSSMYM</sequence>
<name>A0A1Y2EMW8_9BASI</name>
<reference evidence="2 3" key="1">
    <citation type="submission" date="2016-07" db="EMBL/GenBank/DDBJ databases">
        <title>Pervasive Adenine N6-methylation of Active Genes in Fungi.</title>
        <authorList>
            <consortium name="DOE Joint Genome Institute"/>
            <person name="Mondo S.J."/>
            <person name="Dannebaum R.O."/>
            <person name="Kuo R.C."/>
            <person name="Labutti K."/>
            <person name="Haridas S."/>
            <person name="Kuo A."/>
            <person name="Salamov A."/>
            <person name="Ahrendt S.R."/>
            <person name="Lipzen A."/>
            <person name="Sullivan W."/>
            <person name="Andreopoulos W.B."/>
            <person name="Clum A."/>
            <person name="Lindquist E."/>
            <person name="Daum C."/>
            <person name="Ramamoorthy G.K."/>
            <person name="Gryganskyi A."/>
            <person name="Culley D."/>
            <person name="Magnuson J.K."/>
            <person name="James T.Y."/>
            <person name="O'Malley M.A."/>
            <person name="Stajich J.E."/>
            <person name="Spatafora J.W."/>
            <person name="Visel A."/>
            <person name="Grigoriev I.V."/>
        </authorList>
    </citation>
    <scope>NUCLEOTIDE SEQUENCE [LARGE SCALE GENOMIC DNA]</scope>
    <source>
        <strain evidence="2 3">62-1032</strain>
    </source>
</reference>
<dbReference type="AlphaFoldDB" id="A0A1Y2EMW8"/>
<evidence type="ECO:0000313" key="2">
    <source>
        <dbReference type="EMBL" id="ORY72586.1"/>
    </source>
</evidence>
<evidence type="ECO:0000256" key="1">
    <source>
        <dbReference type="SAM" id="MobiDB-lite"/>
    </source>
</evidence>
<accession>A0A1Y2EMW8</accession>